<name>A0A4V3UTT0_9GAMM</name>
<sequence>MAMSTGGGANSGAPMSEINVTPLVDVMLVLLIIFMITAPLAAHQIKVELPVASPTTNPHQSGGSVDLAVRNDGAMYWNDSKVTQNELRARFAVEAAKNPQPEIHLRADRSIRFKEVSRILADAKQSGIIKIGFVTTGKN</sequence>
<evidence type="ECO:0000256" key="13">
    <source>
        <dbReference type="SAM" id="Phobius"/>
    </source>
</evidence>
<protein>
    <submittedName>
        <fullName evidence="14">Biopolymer transporter ExbD</fullName>
    </submittedName>
</protein>
<evidence type="ECO:0000256" key="8">
    <source>
        <dbReference type="ARBA" id="ARBA00022692"/>
    </source>
</evidence>
<keyword evidence="5 12" id="KW-0813">Transport</keyword>
<feature type="transmembrane region" description="Helical" evidence="13">
    <location>
        <begin position="20"/>
        <end position="42"/>
    </location>
</feature>
<dbReference type="OrthoDB" id="9798629at2"/>
<comment type="subunit">
    <text evidence="4">The accessory proteins ExbB and ExbD seem to form a complex with TonB.</text>
</comment>
<evidence type="ECO:0000256" key="10">
    <source>
        <dbReference type="ARBA" id="ARBA00022989"/>
    </source>
</evidence>
<dbReference type="Gene3D" id="3.30.420.270">
    <property type="match status" value="1"/>
</dbReference>
<evidence type="ECO:0000256" key="5">
    <source>
        <dbReference type="ARBA" id="ARBA00022448"/>
    </source>
</evidence>
<dbReference type="PANTHER" id="PTHR30558:SF12">
    <property type="entry name" value="BIOPOLYMER TRANSPORT PROTEIN EXBD"/>
    <property type="match status" value="1"/>
</dbReference>
<keyword evidence="9 12" id="KW-0653">Protein transport</keyword>
<comment type="caution">
    <text evidence="14">The sequence shown here is derived from an EMBL/GenBank/DDBJ whole genome shotgun (WGS) entry which is preliminary data.</text>
</comment>
<evidence type="ECO:0000256" key="3">
    <source>
        <dbReference type="ARBA" id="ARBA00005811"/>
    </source>
</evidence>
<keyword evidence="8 12" id="KW-0812">Transmembrane</keyword>
<dbReference type="EMBL" id="MWQO01000006">
    <property type="protein sequence ID" value="THD11821.1"/>
    <property type="molecule type" value="Genomic_DNA"/>
</dbReference>
<dbReference type="Proteomes" id="UP000307749">
    <property type="component" value="Unassembled WGS sequence"/>
</dbReference>
<comment type="function">
    <text evidence="1">Involved in the TonB-dependent energy-dependent transport of various receptor-bound substrates.</text>
</comment>
<evidence type="ECO:0000256" key="7">
    <source>
        <dbReference type="ARBA" id="ARBA00022519"/>
    </source>
</evidence>
<evidence type="ECO:0000256" key="6">
    <source>
        <dbReference type="ARBA" id="ARBA00022475"/>
    </source>
</evidence>
<proteinExistence type="inferred from homology"/>
<dbReference type="STRING" id="993689.GCA_002077135_00789"/>
<dbReference type="AlphaFoldDB" id="A0A4V3UTT0"/>
<evidence type="ECO:0000256" key="4">
    <source>
        <dbReference type="ARBA" id="ARBA00011471"/>
    </source>
</evidence>
<evidence type="ECO:0000313" key="15">
    <source>
        <dbReference type="Proteomes" id="UP000307749"/>
    </source>
</evidence>
<keyword evidence="7" id="KW-0997">Cell inner membrane</keyword>
<dbReference type="Pfam" id="PF02472">
    <property type="entry name" value="ExbD"/>
    <property type="match status" value="1"/>
</dbReference>
<dbReference type="GO" id="GO:0005886">
    <property type="term" value="C:plasma membrane"/>
    <property type="evidence" value="ECO:0007669"/>
    <property type="project" value="UniProtKB-SubCell"/>
</dbReference>
<evidence type="ECO:0000256" key="2">
    <source>
        <dbReference type="ARBA" id="ARBA00004249"/>
    </source>
</evidence>
<evidence type="ECO:0000256" key="9">
    <source>
        <dbReference type="ARBA" id="ARBA00022927"/>
    </source>
</evidence>
<accession>A0A4V3UTT0</accession>
<keyword evidence="11 13" id="KW-0472">Membrane</keyword>
<comment type="subcellular location">
    <subcellularLocation>
        <location evidence="2">Cell inner membrane</location>
        <topology evidence="2">Single-pass type II membrane protein</topology>
    </subcellularLocation>
    <subcellularLocation>
        <location evidence="12">Cell membrane</location>
        <topology evidence="12">Single-pass type II membrane protein</topology>
    </subcellularLocation>
</comment>
<reference evidence="14 15" key="1">
    <citation type="submission" date="2017-02" db="EMBL/GenBank/DDBJ databases">
        <title>Whole genome sequencing of Metallibacterium scheffleri DSM 24874 (T).</title>
        <authorList>
            <person name="Kumar S."/>
            <person name="Patil P."/>
            <person name="Patil P.B."/>
        </authorList>
    </citation>
    <scope>NUCLEOTIDE SEQUENCE [LARGE SCALE GENOMIC DNA]</scope>
    <source>
        <strain evidence="14 15">DSM 24874</strain>
    </source>
</reference>
<keyword evidence="10 13" id="KW-1133">Transmembrane helix</keyword>
<dbReference type="InterPro" id="IPR003400">
    <property type="entry name" value="ExbD"/>
</dbReference>
<comment type="similarity">
    <text evidence="3 12">Belongs to the ExbD/TolR family.</text>
</comment>
<dbReference type="GO" id="GO:0015031">
    <property type="term" value="P:protein transport"/>
    <property type="evidence" value="ECO:0007669"/>
    <property type="project" value="UniProtKB-KW"/>
</dbReference>
<keyword evidence="15" id="KW-1185">Reference proteome</keyword>
<evidence type="ECO:0000256" key="12">
    <source>
        <dbReference type="RuleBase" id="RU003879"/>
    </source>
</evidence>
<organism evidence="14 15">
    <name type="scientific">Metallibacterium scheffleri</name>
    <dbReference type="NCBI Taxonomy" id="993689"/>
    <lineage>
        <taxon>Bacteria</taxon>
        <taxon>Pseudomonadati</taxon>
        <taxon>Pseudomonadota</taxon>
        <taxon>Gammaproteobacteria</taxon>
        <taxon>Lysobacterales</taxon>
        <taxon>Rhodanobacteraceae</taxon>
        <taxon>Metallibacterium</taxon>
    </lineage>
</organism>
<dbReference type="PANTHER" id="PTHR30558">
    <property type="entry name" value="EXBD MEMBRANE COMPONENT OF PMF-DRIVEN MACROMOLECULE IMPORT SYSTEM"/>
    <property type="match status" value="1"/>
</dbReference>
<evidence type="ECO:0000256" key="11">
    <source>
        <dbReference type="ARBA" id="ARBA00023136"/>
    </source>
</evidence>
<evidence type="ECO:0000313" key="14">
    <source>
        <dbReference type="EMBL" id="THD11821.1"/>
    </source>
</evidence>
<gene>
    <name evidence="14" type="ORF">B1806_01710</name>
</gene>
<dbReference type="GO" id="GO:0022857">
    <property type="term" value="F:transmembrane transporter activity"/>
    <property type="evidence" value="ECO:0007669"/>
    <property type="project" value="InterPro"/>
</dbReference>
<keyword evidence="6" id="KW-1003">Cell membrane</keyword>
<evidence type="ECO:0000256" key="1">
    <source>
        <dbReference type="ARBA" id="ARBA00003540"/>
    </source>
</evidence>
<dbReference type="RefSeq" id="WP_081126171.1">
    <property type="nucleotide sequence ID" value="NZ_DAHXOC010000004.1"/>
</dbReference>